<protein>
    <submittedName>
        <fullName evidence="8">Uncharacterized protein</fullName>
    </submittedName>
</protein>
<dbReference type="InterPro" id="IPR013907">
    <property type="entry name" value="Sds3"/>
</dbReference>
<keyword evidence="4" id="KW-0804">Transcription</keyword>
<dbReference type="Gene3D" id="1.20.5.1500">
    <property type="match status" value="1"/>
</dbReference>
<sequence length="224" mass="26142">MEKMEYSEISEPEEETLDSPEDMKRKREHLQSALLSMEHNFAVTKQMLFKEKHQFYEKKLKELKDPAKKSAELSAKIRDHEKDISSRKKYIISMKEHKLKHASTWFKAENLAVEQTAANKKKLEKQRLMDKLEGKLFELRDNLKKSPKTKFAFPIAKKKRRNSVAENFTAPSIVYHLPDSEIDIDLHAFRKIAKASGRKRIPSQNTPKNTENVITLECSGIDML</sequence>
<name>E4X7I7_OIKDI</name>
<evidence type="ECO:0000256" key="4">
    <source>
        <dbReference type="ARBA" id="ARBA00023163"/>
    </source>
</evidence>
<gene>
    <name evidence="8" type="ORF">GSOID_T00003523001</name>
</gene>
<feature type="compositionally biased region" description="Acidic residues" evidence="7">
    <location>
        <begin position="8"/>
        <end position="20"/>
    </location>
</feature>
<evidence type="ECO:0000256" key="7">
    <source>
        <dbReference type="SAM" id="MobiDB-lite"/>
    </source>
</evidence>
<feature type="region of interest" description="Disordered" evidence="7">
    <location>
        <begin position="1"/>
        <end position="27"/>
    </location>
</feature>
<keyword evidence="6" id="KW-0175">Coiled coil</keyword>
<dbReference type="InParanoid" id="E4X7I7"/>
<dbReference type="Pfam" id="PF08598">
    <property type="entry name" value="Sds3"/>
    <property type="match status" value="1"/>
</dbReference>
<evidence type="ECO:0000256" key="3">
    <source>
        <dbReference type="ARBA" id="ARBA00023015"/>
    </source>
</evidence>
<comment type="subcellular location">
    <subcellularLocation>
        <location evidence="1">Nucleus</location>
    </subcellularLocation>
</comment>
<evidence type="ECO:0000256" key="6">
    <source>
        <dbReference type="SAM" id="Coils"/>
    </source>
</evidence>
<accession>E4X7I7</accession>
<dbReference type="GO" id="GO:0010468">
    <property type="term" value="P:regulation of gene expression"/>
    <property type="evidence" value="ECO:0007669"/>
    <property type="project" value="UniProtKB-ARBA"/>
</dbReference>
<proteinExistence type="predicted"/>
<dbReference type="OrthoDB" id="10447263at2759"/>
<keyword evidence="9" id="KW-1185">Reference proteome</keyword>
<evidence type="ECO:0000256" key="1">
    <source>
        <dbReference type="ARBA" id="ARBA00004123"/>
    </source>
</evidence>
<feature type="coiled-coil region" evidence="6">
    <location>
        <begin position="106"/>
        <end position="142"/>
    </location>
</feature>
<dbReference type="EMBL" id="FN653028">
    <property type="protein sequence ID" value="CBY18659.1"/>
    <property type="molecule type" value="Genomic_DNA"/>
</dbReference>
<reference evidence="8" key="1">
    <citation type="journal article" date="2010" name="Science">
        <title>Plasticity of animal genome architecture unmasked by rapid evolution of a pelagic tunicate.</title>
        <authorList>
            <person name="Denoeud F."/>
            <person name="Henriet S."/>
            <person name="Mungpakdee S."/>
            <person name="Aury J.M."/>
            <person name="Da Silva C."/>
            <person name="Brinkmann H."/>
            <person name="Mikhaleva J."/>
            <person name="Olsen L.C."/>
            <person name="Jubin C."/>
            <person name="Canestro C."/>
            <person name="Bouquet J.M."/>
            <person name="Danks G."/>
            <person name="Poulain J."/>
            <person name="Campsteijn C."/>
            <person name="Adamski M."/>
            <person name="Cross I."/>
            <person name="Yadetie F."/>
            <person name="Muffato M."/>
            <person name="Louis A."/>
            <person name="Butcher S."/>
            <person name="Tsagkogeorga G."/>
            <person name="Konrad A."/>
            <person name="Singh S."/>
            <person name="Jensen M.F."/>
            <person name="Cong E.H."/>
            <person name="Eikeseth-Otteraa H."/>
            <person name="Noel B."/>
            <person name="Anthouard V."/>
            <person name="Porcel B.M."/>
            <person name="Kachouri-Lafond R."/>
            <person name="Nishino A."/>
            <person name="Ugolini M."/>
            <person name="Chourrout P."/>
            <person name="Nishida H."/>
            <person name="Aasland R."/>
            <person name="Huzurbazar S."/>
            <person name="Westhof E."/>
            <person name="Delsuc F."/>
            <person name="Lehrach H."/>
            <person name="Reinhardt R."/>
            <person name="Weissenbach J."/>
            <person name="Roy S.W."/>
            <person name="Artiguenave F."/>
            <person name="Postlethwait J.H."/>
            <person name="Manak J.R."/>
            <person name="Thompson E.M."/>
            <person name="Jaillon O."/>
            <person name="Du Pasquier L."/>
            <person name="Boudinot P."/>
            <person name="Liberles D.A."/>
            <person name="Volff J.N."/>
            <person name="Philippe H."/>
            <person name="Lenhard B."/>
            <person name="Roest Crollius H."/>
            <person name="Wincker P."/>
            <person name="Chourrout D."/>
        </authorList>
    </citation>
    <scope>NUCLEOTIDE SEQUENCE [LARGE SCALE GENOMIC DNA]</scope>
</reference>
<organism evidence="8">
    <name type="scientific">Oikopleura dioica</name>
    <name type="common">Tunicate</name>
    <dbReference type="NCBI Taxonomy" id="34765"/>
    <lineage>
        <taxon>Eukaryota</taxon>
        <taxon>Metazoa</taxon>
        <taxon>Chordata</taxon>
        <taxon>Tunicata</taxon>
        <taxon>Appendicularia</taxon>
        <taxon>Copelata</taxon>
        <taxon>Oikopleuridae</taxon>
        <taxon>Oikopleura</taxon>
    </lineage>
</organism>
<evidence type="ECO:0000313" key="9">
    <source>
        <dbReference type="Proteomes" id="UP000001307"/>
    </source>
</evidence>
<dbReference type="AlphaFoldDB" id="E4X7I7"/>
<keyword evidence="3" id="KW-0805">Transcription regulation</keyword>
<evidence type="ECO:0000256" key="5">
    <source>
        <dbReference type="ARBA" id="ARBA00023242"/>
    </source>
</evidence>
<dbReference type="GO" id="GO:0005654">
    <property type="term" value="C:nucleoplasm"/>
    <property type="evidence" value="ECO:0007669"/>
    <property type="project" value="UniProtKB-ARBA"/>
</dbReference>
<evidence type="ECO:0000313" key="8">
    <source>
        <dbReference type="EMBL" id="CBY18659.1"/>
    </source>
</evidence>
<keyword evidence="2" id="KW-0678">Repressor</keyword>
<keyword evidence="5" id="KW-0539">Nucleus</keyword>
<dbReference type="FunCoup" id="E4X7I7">
    <property type="interactions" value="31"/>
</dbReference>
<evidence type="ECO:0000256" key="2">
    <source>
        <dbReference type="ARBA" id="ARBA00022491"/>
    </source>
</evidence>
<dbReference type="Proteomes" id="UP000001307">
    <property type="component" value="Unassembled WGS sequence"/>
</dbReference>